<evidence type="ECO:0000256" key="1">
    <source>
        <dbReference type="ARBA" id="ARBA00004123"/>
    </source>
</evidence>
<dbReference type="PANTHER" id="PTHR21664:SF1">
    <property type="entry name" value="NUDC DOMAIN-CONTAINING PROTEIN 1"/>
    <property type="match status" value="1"/>
</dbReference>
<dbReference type="GO" id="GO:0005737">
    <property type="term" value="C:cytoplasm"/>
    <property type="evidence" value="ECO:0007669"/>
    <property type="project" value="UniProtKB-SubCell"/>
</dbReference>
<evidence type="ECO:0000313" key="9">
    <source>
        <dbReference type="Proteomes" id="UP000789342"/>
    </source>
</evidence>
<evidence type="ECO:0000256" key="4">
    <source>
        <dbReference type="ARBA" id="ARBA00022490"/>
    </source>
</evidence>
<dbReference type="OrthoDB" id="428655at2759"/>
<organism evidence="8 9">
    <name type="scientific">Acaulospora morrowiae</name>
    <dbReference type="NCBI Taxonomy" id="94023"/>
    <lineage>
        <taxon>Eukaryota</taxon>
        <taxon>Fungi</taxon>
        <taxon>Fungi incertae sedis</taxon>
        <taxon>Mucoromycota</taxon>
        <taxon>Glomeromycotina</taxon>
        <taxon>Glomeromycetes</taxon>
        <taxon>Diversisporales</taxon>
        <taxon>Acaulosporaceae</taxon>
        <taxon>Acaulospora</taxon>
    </lineage>
</organism>
<proteinExistence type="predicted"/>
<evidence type="ECO:0000256" key="2">
    <source>
        <dbReference type="ARBA" id="ARBA00004496"/>
    </source>
</evidence>
<dbReference type="Gene3D" id="2.60.40.790">
    <property type="match status" value="1"/>
</dbReference>
<comment type="subcellular location">
    <subcellularLocation>
        <location evidence="2">Cytoplasm</location>
    </subcellularLocation>
    <subcellularLocation>
        <location evidence="1">Nucleus</location>
    </subcellularLocation>
</comment>
<dbReference type="EMBL" id="CAJVPV010000904">
    <property type="protein sequence ID" value="CAG8478576.1"/>
    <property type="molecule type" value="Genomic_DNA"/>
</dbReference>
<comment type="caution">
    <text evidence="8">The sequence shown here is derived from an EMBL/GenBank/DDBJ whole genome shotgun (WGS) entry which is preliminary data.</text>
</comment>
<evidence type="ECO:0000256" key="6">
    <source>
        <dbReference type="SAM" id="MobiDB-lite"/>
    </source>
</evidence>
<dbReference type="SUPFAM" id="SSF49764">
    <property type="entry name" value="HSP20-like chaperones"/>
    <property type="match status" value="1"/>
</dbReference>
<dbReference type="InterPro" id="IPR037895">
    <property type="entry name" value="NUDCD1"/>
</dbReference>
<gene>
    <name evidence="8" type="ORF">AMORRO_LOCUS2199</name>
</gene>
<dbReference type="InterPro" id="IPR008978">
    <property type="entry name" value="HSP20-like_chaperone"/>
</dbReference>
<dbReference type="InterPro" id="IPR007052">
    <property type="entry name" value="CS_dom"/>
</dbReference>
<feature type="domain" description="CS" evidence="7">
    <location>
        <begin position="317"/>
        <end position="416"/>
    </location>
</feature>
<keyword evidence="5" id="KW-0539">Nucleus</keyword>
<keyword evidence="4" id="KW-0963">Cytoplasm</keyword>
<keyword evidence="9" id="KW-1185">Reference proteome</keyword>
<dbReference type="GO" id="GO:0005634">
    <property type="term" value="C:nucleus"/>
    <property type="evidence" value="ECO:0007669"/>
    <property type="project" value="UniProtKB-SubCell"/>
</dbReference>
<dbReference type="PANTHER" id="PTHR21664">
    <property type="entry name" value="CHRONIC MYELOGENOUS LEUKEMIA TUMOR ANTIGEN 66"/>
    <property type="match status" value="1"/>
</dbReference>
<dbReference type="PROSITE" id="PS51203">
    <property type="entry name" value="CS"/>
    <property type="match status" value="1"/>
</dbReference>
<dbReference type="CDD" id="cd06467">
    <property type="entry name" value="p23_NUDC_like"/>
    <property type="match status" value="1"/>
</dbReference>
<feature type="region of interest" description="Disordered" evidence="6">
    <location>
        <begin position="293"/>
        <end position="322"/>
    </location>
</feature>
<dbReference type="Pfam" id="PF04969">
    <property type="entry name" value="CS"/>
    <property type="match status" value="1"/>
</dbReference>
<reference evidence="8" key="1">
    <citation type="submission" date="2021-06" db="EMBL/GenBank/DDBJ databases">
        <authorList>
            <person name="Kallberg Y."/>
            <person name="Tangrot J."/>
            <person name="Rosling A."/>
        </authorList>
    </citation>
    <scope>NUCLEOTIDE SEQUENCE</scope>
    <source>
        <strain evidence="8">CL551</strain>
    </source>
</reference>
<accession>A0A9N8WB78</accession>
<evidence type="ECO:0000313" key="8">
    <source>
        <dbReference type="EMBL" id="CAG8478576.1"/>
    </source>
</evidence>
<dbReference type="Proteomes" id="UP000789342">
    <property type="component" value="Unassembled WGS sequence"/>
</dbReference>
<name>A0A9N8WB78_9GLOM</name>
<dbReference type="AlphaFoldDB" id="A0A9N8WB78"/>
<evidence type="ECO:0000259" key="7">
    <source>
        <dbReference type="PROSITE" id="PS51203"/>
    </source>
</evidence>
<sequence length="645" mass="73570">MSKKLKQPYIVSLKPNRTLLNPKFEGYKLKLFEDQTRLRRFSISPPGISVSKIPLKSKLSYREIQNRIHFNHLFSGYESDDGKKICFYFDRELSVSMIKYDPVFSSTFVEQIFTADFNIPSPLDSDSDATATKTFIHSEHPSLKALSSTLLLATNGFGTIFLVKIAKNEFNVYHGEIIYCTEFKVQPSIERIPCVILDAKIIGESILFLVYNTVKIQDISIARKSSVDESKKTLFDITLVRMSVTPPHDLQVEHTVRGPEIPLYCSIEPNGDGYVIGSNVDYELVNKISTEEIDPMEADQPVNEVDVDAEKSSNKDDKKPPYVWTQTSSDVTLCFQLPPGTPKTAVHCNFSKTHLSLNIRLEDNSSTKQSLPCYLFTRLFDLIDPDSSLWTIESSIGLLTLHIEKHHHGTRWSHVFQQDDGVHETLDPNEFAEFRERLEKYTSDLLDDNETSQISGRSLLQHSIGQEMEESIDHEWREVTFIWIGREGKIGAKTSGGSEFLCRQFESFDLKNGLSMPSVCLKSDVDGLVYSVDHPIESKTHDVSPLTLTHFSTFYAFAFVQASKREKRYMFHDPSNRFVMIFDGSHHAFVYWHNYDRENHGEQFVVDFAENKYNDIDVVGVQMVDSDNAVILVLVSDCVIVIKLL</sequence>
<protein>
    <recommendedName>
        <fullName evidence="3">NudC domain-containing protein 1</fullName>
    </recommendedName>
</protein>
<feature type="compositionally biased region" description="Basic and acidic residues" evidence="6">
    <location>
        <begin position="308"/>
        <end position="320"/>
    </location>
</feature>
<evidence type="ECO:0000256" key="5">
    <source>
        <dbReference type="ARBA" id="ARBA00023242"/>
    </source>
</evidence>
<evidence type="ECO:0000256" key="3">
    <source>
        <dbReference type="ARBA" id="ARBA00018915"/>
    </source>
</evidence>